<dbReference type="Proteomes" id="UP001597497">
    <property type="component" value="Unassembled WGS sequence"/>
</dbReference>
<keyword evidence="2" id="KW-1185">Reference proteome</keyword>
<evidence type="ECO:0000313" key="2">
    <source>
        <dbReference type="Proteomes" id="UP001597497"/>
    </source>
</evidence>
<dbReference type="RefSeq" id="WP_379928907.1">
    <property type="nucleotide sequence ID" value="NZ_JBHUMM010000010.1"/>
</dbReference>
<reference evidence="2" key="1">
    <citation type="journal article" date="2019" name="Int. J. Syst. Evol. Microbiol.">
        <title>The Global Catalogue of Microorganisms (GCM) 10K type strain sequencing project: providing services to taxonomists for standard genome sequencing and annotation.</title>
        <authorList>
            <consortium name="The Broad Institute Genomics Platform"/>
            <consortium name="The Broad Institute Genome Sequencing Center for Infectious Disease"/>
            <person name="Wu L."/>
            <person name="Ma J."/>
        </authorList>
    </citation>
    <scope>NUCLEOTIDE SEQUENCE [LARGE SCALE GENOMIC DNA]</scope>
    <source>
        <strain evidence="2">KCTC 33676</strain>
    </source>
</reference>
<sequence>MENHPNEYKKYLKMAIQSTLVQYKDQLHLLADQHHDNQDVLEHISEEVVRKAKHMEEITNEVIRQFSIR</sequence>
<gene>
    <name evidence="1" type="ORF">ACFSUC_07460</name>
</gene>
<dbReference type="EMBL" id="JBHUMM010000010">
    <property type="protein sequence ID" value="MFD2671443.1"/>
    <property type="molecule type" value="Genomic_DNA"/>
</dbReference>
<comment type="caution">
    <text evidence="1">The sequence shown here is derived from an EMBL/GenBank/DDBJ whole genome shotgun (WGS) entry which is preliminary data.</text>
</comment>
<organism evidence="1 2">
    <name type="scientific">Marinicrinis sediminis</name>
    <dbReference type="NCBI Taxonomy" id="1652465"/>
    <lineage>
        <taxon>Bacteria</taxon>
        <taxon>Bacillati</taxon>
        <taxon>Bacillota</taxon>
        <taxon>Bacilli</taxon>
        <taxon>Bacillales</taxon>
        <taxon>Paenibacillaceae</taxon>
    </lineage>
</organism>
<proteinExistence type="predicted"/>
<name>A0ABW5R962_9BACL</name>
<evidence type="ECO:0000313" key="1">
    <source>
        <dbReference type="EMBL" id="MFD2671443.1"/>
    </source>
</evidence>
<protein>
    <submittedName>
        <fullName evidence="1">Uncharacterized protein</fullName>
    </submittedName>
</protein>
<accession>A0ABW5R962</accession>